<reference evidence="1" key="1">
    <citation type="journal article" date="2014" name="Int. J. Syst. Evol. Microbiol.">
        <title>Complete genome sequence of Corynebacterium casei LMG S-19264T (=DSM 44701T), isolated from a smear-ripened cheese.</title>
        <authorList>
            <consortium name="US DOE Joint Genome Institute (JGI-PGF)"/>
            <person name="Walter F."/>
            <person name="Albersmeier A."/>
            <person name="Kalinowski J."/>
            <person name="Ruckert C."/>
        </authorList>
    </citation>
    <scope>NUCLEOTIDE SEQUENCE</scope>
    <source>
        <strain evidence="1">CGMCC 1.12777</strain>
    </source>
</reference>
<comment type="caution">
    <text evidence="1">The sequence shown here is derived from an EMBL/GenBank/DDBJ whole genome shotgun (WGS) entry which is preliminary data.</text>
</comment>
<evidence type="ECO:0000313" key="1">
    <source>
        <dbReference type="EMBL" id="GGH86213.1"/>
    </source>
</evidence>
<keyword evidence="2" id="KW-1185">Reference proteome</keyword>
<reference evidence="1" key="2">
    <citation type="submission" date="2020-09" db="EMBL/GenBank/DDBJ databases">
        <authorList>
            <person name="Sun Q."/>
            <person name="Zhou Y."/>
        </authorList>
    </citation>
    <scope>NUCLEOTIDE SEQUENCE</scope>
    <source>
        <strain evidence="1">CGMCC 1.12777</strain>
    </source>
</reference>
<dbReference type="SUPFAM" id="SSF54427">
    <property type="entry name" value="NTF2-like"/>
    <property type="match status" value="1"/>
</dbReference>
<gene>
    <name evidence="1" type="ORF">GCM10007096_33390</name>
</gene>
<evidence type="ECO:0000313" key="2">
    <source>
        <dbReference type="Proteomes" id="UP000656813"/>
    </source>
</evidence>
<dbReference type="Proteomes" id="UP000656813">
    <property type="component" value="Unassembled WGS sequence"/>
</dbReference>
<name>A0A8J2ZY59_9BACL</name>
<organism evidence="1 2">
    <name type="scientific">Pullulanibacillus pueri</name>
    <dbReference type="NCBI Taxonomy" id="1437324"/>
    <lineage>
        <taxon>Bacteria</taxon>
        <taxon>Bacillati</taxon>
        <taxon>Bacillota</taxon>
        <taxon>Bacilli</taxon>
        <taxon>Bacillales</taxon>
        <taxon>Sporolactobacillaceae</taxon>
        <taxon>Pullulanibacillus</taxon>
    </lineage>
</organism>
<dbReference type="EMBL" id="BMFV01000031">
    <property type="protein sequence ID" value="GGH86213.1"/>
    <property type="molecule type" value="Genomic_DNA"/>
</dbReference>
<sequence length="132" mass="15051">MTIVDKTHDPFSIKEKAISFLQLVAKGKVREAYIRYVDDCFCHHNPFFKGDSQSLMLAMEEDAAQNPNKLLEVKQVVSEGDTVVVHSYMRQHQESLGVALVHIFRFHEGNIVELWDIGQPIPKQSPNENGPF</sequence>
<accession>A0A8J2ZY59</accession>
<protein>
    <submittedName>
        <fullName evidence="1">Polyketide cyclase</fullName>
    </submittedName>
</protein>
<dbReference type="Gene3D" id="3.10.450.50">
    <property type="match status" value="1"/>
</dbReference>
<dbReference type="InterPro" id="IPR032710">
    <property type="entry name" value="NTF2-like_dom_sf"/>
</dbReference>
<proteinExistence type="predicted"/>
<dbReference type="AlphaFoldDB" id="A0A8J2ZY59"/>